<proteinExistence type="predicted"/>
<sequence>MFQHRAIGHDVFGAWQSGLIRRCVGCTKHSTFTGDHVCNLNACLVYKVNCSGLGTNKYSVLLRKIWNQFSIGEDTTGTKRSVHRAVTRAFDGSFGVICAQSAFSYIVHAHEYCVHTKNDITCLVYKDG</sequence>
<gene>
    <name evidence="2" type="ORF">HPBE_LOCUS692</name>
</gene>
<dbReference type="Pfam" id="PF04155">
    <property type="entry name" value="Ground-like"/>
    <property type="match status" value="1"/>
</dbReference>
<dbReference type="AlphaFoldDB" id="A0A3P7U3Y4"/>
<dbReference type="InterPro" id="IPR007284">
    <property type="entry name" value="Ground-like_dom"/>
</dbReference>
<protein>
    <recommendedName>
        <fullName evidence="1">Ground-like domain-containing protein</fullName>
    </recommendedName>
</protein>
<accession>A0A3P7U3Y4</accession>
<evidence type="ECO:0000313" key="2">
    <source>
        <dbReference type="EMBL" id="VDO19074.1"/>
    </source>
</evidence>
<name>A0A3P7U3Y4_HELPZ</name>
<feature type="domain" description="Ground-like" evidence="1">
    <location>
        <begin position="62"/>
        <end position="125"/>
    </location>
</feature>
<organism evidence="2">
    <name type="scientific">Heligmosomoides polygyrus</name>
    <name type="common">Parasitic roundworm</name>
    <dbReference type="NCBI Taxonomy" id="6339"/>
    <lineage>
        <taxon>Eukaryota</taxon>
        <taxon>Metazoa</taxon>
        <taxon>Ecdysozoa</taxon>
        <taxon>Nematoda</taxon>
        <taxon>Chromadorea</taxon>
        <taxon>Rhabditida</taxon>
        <taxon>Rhabditina</taxon>
        <taxon>Rhabditomorpha</taxon>
        <taxon>Strongyloidea</taxon>
        <taxon>Heligmosomidae</taxon>
        <taxon>Heligmosomoides</taxon>
    </lineage>
</organism>
<reference evidence="2" key="1">
    <citation type="submission" date="2018-11" db="EMBL/GenBank/DDBJ databases">
        <authorList>
            <consortium name="Pathogen Informatics"/>
        </authorList>
    </citation>
    <scope>NUCLEOTIDE SEQUENCE [LARGE SCALE GENOMIC DNA]</scope>
</reference>
<dbReference type="OrthoDB" id="5775991at2759"/>
<evidence type="ECO:0000259" key="1">
    <source>
        <dbReference type="Pfam" id="PF04155"/>
    </source>
</evidence>
<dbReference type="EMBL" id="UZAH01000550">
    <property type="protein sequence ID" value="VDO19074.1"/>
    <property type="molecule type" value="Genomic_DNA"/>
</dbReference>